<dbReference type="EMBL" id="JAKELL010000311">
    <property type="protein sequence ID" value="KAH8977448.1"/>
    <property type="molecule type" value="Genomic_DNA"/>
</dbReference>
<evidence type="ECO:0000313" key="2">
    <source>
        <dbReference type="Proteomes" id="UP001201163"/>
    </source>
</evidence>
<comment type="caution">
    <text evidence="1">The sequence shown here is derived from an EMBL/GenBank/DDBJ whole genome shotgun (WGS) entry which is preliminary data.</text>
</comment>
<sequence>PPNVIRTFQAFLDFCYLVHQDMFNDDTLGLVQNTLDQFHQFQTIFQTLRVRIDGFSLPQQHSLSHYCHLIHMFSAPNGLCSSITKSKHIKAVKEPWR</sequence>
<gene>
    <name evidence="1" type="ORF">EDB92DRAFT_1756280</name>
</gene>
<feature type="non-terminal residue" evidence="1">
    <location>
        <position position="1"/>
    </location>
</feature>
<organism evidence="1 2">
    <name type="scientific">Lactarius akahatsu</name>
    <dbReference type="NCBI Taxonomy" id="416441"/>
    <lineage>
        <taxon>Eukaryota</taxon>
        <taxon>Fungi</taxon>
        <taxon>Dikarya</taxon>
        <taxon>Basidiomycota</taxon>
        <taxon>Agaricomycotina</taxon>
        <taxon>Agaricomycetes</taxon>
        <taxon>Russulales</taxon>
        <taxon>Russulaceae</taxon>
        <taxon>Lactarius</taxon>
    </lineage>
</organism>
<name>A0AAD4L2L1_9AGAM</name>
<protein>
    <submittedName>
        <fullName evidence="1">Uncharacterized protein</fullName>
    </submittedName>
</protein>
<keyword evidence="2" id="KW-1185">Reference proteome</keyword>
<proteinExistence type="predicted"/>
<evidence type="ECO:0000313" key="1">
    <source>
        <dbReference type="EMBL" id="KAH8977448.1"/>
    </source>
</evidence>
<dbReference type="Proteomes" id="UP001201163">
    <property type="component" value="Unassembled WGS sequence"/>
</dbReference>
<feature type="non-terminal residue" evidence="1">
    <location>
        <position position="97"/>
    </location>
</feature>
<reference evidence="1" key="1">
    <citation type="submission" date="2022-01" db="EMBL/GenBank/DDBJ databases">
        <title>Comparative genomics reveals a dynamic genome evolution in the ectomycorrhizal milk-cap (Lactarius) mushrooms.</title>
        <authorList>
            <consortium name="DOE Joint Genome Institute"/>
            <person name="Lebreton A."/>
            <person name="Tang N."/>
            <person name="Kuo A."/>
            <person name="LaButti K."/>
            <person name="Drula E."/>
            <person name="Barry K."/>
            <person name="Clum A."/>
            <person name="Lipzen A."/>
            <person name="Mousain D."/>
            <person name="Ng V."/>
            <person name="Wang R."/>
            <person name="Wang X."/>
            <person name="Dai Y."/>
            <person name="Henrissat B."/>
            <person name="Grigoriev I.V."/>
            <person name="Guerin-Laguette A."/>
            <person name="Yu F."/>
            <person name="Martin F.M."/>
        </authorList>
    </citation>
    <scope>NUCLEOTIDE SEQUENCE</scope>
    <source>
        <strain evidence="1">QP</strain>
    </source>
</reference>
<dbReference type="AlphaFoldDB" id="A0AAD4L2L1"/>
<accession>A0AAD4L2L1</accession>